<reference evidence="2 3" key="1">
    <citation type="submission" date="2018-06" db="EMBL/GenBank/DDBJ databases">
        <title>Fusarium incarnatum-equiseti species complex species 28.</title>
        <authorList>
            <person name="Gardiner D.M."/>
        </authorList>
    </citation>
    <scope>NUCLEOTIDE SEQUENCE [LARGE SCALE GENOMIC DNA]</scope>
    <source>
        <strain evidence="2 3">FIESC_28</strain>
    </source>
</reference>
<feature type="compositionally biased region" description="Basic and acidic residues" evidence="1">
    <location>
        <begin position="14"/>
        <end position="30"/>
    </location>
</feature>
<keyword evidence="3" id="KW-1185">Reference proteome</keyword>
<proteinExistence type="predicted"/>
<dbReference type="RefSeq" id="XP_031021303.1">
    <property type="nucleotide sequence ID" value="XM_031154646.1"/>
</dbReference>
<organism evidence="2 3">
    <name type="scientific">Fusarium coffeatum</name>
    <dbReference type="NCBI Taxonomy" id="231269"/>
    <lineage>
        <taxon>Eukaryota</taxon>
        <taxon>Fungi</taxon>
        <taxon>Dikarya</taxon>
        <taxon>Ascomycota</taxon>
        <taxon>Pezizomycotina</taxon>
        <taxon>Sordariomycetes</taxon>
        <taxon>Hypocreomycetidae</taxon>
        <taxon>Hypocreales</taxon>
        <taxon>Nectriaceae</taxon>
        <taxon>Fusarium</taxon>
        <taxon>Fusarium incarnatum-equiseti species complex</taxon>
    </lineage>
</organism>
<accession>A0A366SCM6</accession>
<dbReference type="OrthoDB" id="10465559at2759"/>
<dbReference type="EMBL" id="QKXC01000011">
    <property type="protein sequence ID" value="RBR26712.1"/>
    <property type="molecule type" value="Genomic_DNA"/>
</dbReference>
<gene>
    <name evidence="2" type="ORF">FIESC28_00495</name>
</gene>
<evidence type="ECO:0000313" key="3">
    <source>
        <dbReference type="Proteomes" id="UP000253153"/>
    </source>
</evidence>
<evidence type="ECO:0000313" key="2">
    <source>
        <dbReference type="EMBL" id="RBR26712.1"/>
    </source>
</evidence>
<dbReference type="Proteomes" id="UP000253153">
    <property type="component" value="Unassembled WGS sequence"/>
</dbReference>
<protein>
    <submittedName>
        <fullName evidence="2">Uncharacterized protein</fullName>
    </submittedName>
</protein>
<evidence type="ECO:0000256" key="1">
    <source>
        <dbReference type="SAM" id="MobiDB-lite"/>
    </source>
</evidence>
<sequence>MHLEPQESMIYGQRRTDPESSAKNEHEARTSDSSVPVPLNRPPGLYDTPSTQKRHEILSRAVIKVLNSNIAKITYGEILSGLFLNETRNSMRGQMFQYTPYSGYGYTSAEEDARRRLVYLYTYCNRNTFHPDMVVTFLRPEDYAAYLKVPMSNRTAWGNNLICTIVKVVRQVAVEL</sequence>
<feature type="region of interest" description="Disordered" evidence="1">
    <location>
        <begin position="1"/>
        <end position="50"/>
    </location>
</feature>
<name>A0A366SCM6_9HYPO</name>
<dbReference type="AlphaFoldDB" id="A0A366SCM6"/>
<dbReference type="GeneID" id="41989942"/>
<comment type="caution">
    <text evidence="2">The sequence shown here is derived from an EMBL/GenBank/DDBJ whole genome shotgun (WGS) entry which is preliminary data.</text>
</comment>